<dbReference type="Gene3D" id="1.10.1370.20">
    <property type="entry name" value="Oligoendopeptidase f, C-terminal domain"/>
    <property type="match status" value="1"/>
</dbReference>
<evidence type="ECO:0000256" key="2">
    <source>
        <dbReference type="ARBA" id="ARBA00022723"/>
    </source>
</evidence>
<evidence type="ECO:0000256" key="1">
    <source>
        <dbReference type="ARBA" id="ARBA00022670"/>
    </source>
</evidence>
<feature type="domain" description="Peptidase M3A/M3B catalytic" evidence="7">
    <location>
        <begin position="340"/>
        <end position="534"/>
    </location>
</feature>
<evidence type="ECO:0000313" key="9">
    <source>
        <dbReference type="Proteomes" id="UP001297600"/>
    </source>
</evidence>
<evidence type="ECO:0000256" key="5">
    <source>
        <dbReference type="ARBA" id="ARBA00023049"/>
    </source>
</evidence>
<dbReference type="Proteomes" id="UP001297600">
    <property type="component" value="Unassembled WGS sequence"/>
</dbReference>
<dbReference type="EMBL" id="JAKNCT010000001">
    <property type="protein sequence ID" value="MCG5030134.1"/>
    <property type="molecule type" value="Genomic_DNA"/>
</dbReference>
<name>A0ABS9MND7_9BURK</name>
<dbReference type="RefSeq" id="WP_237977786.1">
    <property type="nucleotide sequence ID" value="NZ_JAKNCT010000001.1"/>
</dbReference>
<keyword evidence="3 6" id="KW-0378">Hydrolase</keyword>
<keyword evidence="1 6" id="KW-0645">Protease</keyword>
<dbReference type="InterPro" id="IPR042088">
    <property type="entry name" value="OligoPept_F_C"/>
</dbReference>
<reference evidence="8 9" key="1">
    <citation type="submission" date="2022-02" db="EMBL/GenBank/DDBJ databases">
        <title>Mesosutterella porci, a novel member of the family Sutterellaceae from pig feces.</title>
        <authorList>
            <person name="Wylensek D."/>
            <person name="Clavel T."/>
        </authorList>
    </citation>
    <scope>NUCLEOTIDE SEQUENCE [LARGE SCALE GENOMIC DNA]</scope>
    <source>
        <strain evidence="9">oilRF-744-wt-GAM-9</strain>
    </source>
</reference>
<dbReference type="InterPro" id="IPR001567">
    <property type="entry name" value="Pept_M3A_M3B_dom"/>
</dbReference>
<keyword evidence="9" id="KW-1185">Reference proteome</keyword>
<accession>A0ABS9MND7</accession>
<keyword evidence="2 6" id="KW-0479">Metal-binding</keyword>
<dbReference type="SUPFAM" id="SSF55486">
    <property type="entry name" value="Metalloproteases ('zincins'), catalytic domain"/>
    <property type="match status" value="1"/>
</dbReference>
<keyword evidence="4 6" id="KW-0862">Zinc</keyword>
<proteinExistence type="inferred from homology"/>
<comment type="caution">
    <text evidence="8">The sequence shown here is derived from an EMBL/GenBank/DDBJ whole genome shotgun (WGS) entry which is preliminary data.</text>
</comment>
<gene>
    <name evidence="8" type="ORF">MAF45_01515</name>
</gene>
<dbReference type="Pfam" id="PF01432">
    <property type="entry name" value="Peptidase_M3"/>
    <property type="match status" value="1"/>
</dbReference>
<protein>
    <submittedName>
        <fullName evidence="8">M3 family metallopeptidase</fullName>
    </submittedName>
</protein>
<keyword evidence="5 6" id="KW-0482">Metalloprotease</keyword>
<evidence type="ECO:0000256" key="6">
    <source>
        <dbReference type="RuleBase" id="RU003435"/>
    </source>
</evidence>
<organism evidence="8 9">
    <name type="scientific">Mesosutterella porci</name>
    <dbReference type="NCBI Taxonomy" id="2915351"/>
    <lineage>
        <taxon>Bacteria</taxon>
        <taxon>Pseudomonadati</taxon>
        <taxon>Pseudomonadota</taxon>
        <taxon>Betaproteobacteria</taxon>
        <taxon>Burkholderiales</taxon>
        <taxon>Sutterellaceae</taxon>
        <taxon>Mesosutterella</taxon>
    </lineage>
</organism>
<evidence type="ECO:0000256" key="4">
    <source>
        <dbReference type="ARBA" id="ARBA00022833"/>
    </source>
</evidence>
<sequence>MAEAVEENALQAPEWQMEDAYGDIGSERWKASARRVRELTDELSAAGRPAGGALLSALALYEEARMRLSSLKAFVKCLGAKDSTDARIDPENAALAQAEAALAGASAPLFASIEALAPEDPLWEREPLAHWRFEISRRAGNWKHRLSAPVRAEEERREASEFKPLGGCFKRLQKEVAIEARRSDGTPVMVRAARMIAILKGDPDPVLRETTGRGIERHYEARGEAYAKLLNALHGFRLEFFGQAGVSPLEVSLHQNRLSREGFEAMFEAIRGRLPEIRSCVTLRAPWLGRQTLPFWDLMAPAPQGRTRALPPPIPYPEGFETVCEALRGVSPEIEAFFRMMREKRWVDAKPSDRKIGGAFYSRFEEFRMPRVFSTYQGSLASVIQQSHEMGHAFHYWVMRDLPAVQTEFPMTLTEMASTFDEAVVRDFLFRRSDFDGRFAMLWQDLKSWANFMMNVPARCSFELAFLRERKEGEVSAGRCRELMAGAWKSWYGDCALPDVSLWAYKLHYYKTDQLIYNYPYTVGFLLSQILLQKWKSMGADFYPFYVRMLRDTGRMTVDALVRAHFGADCSDPAFWQIAMKGLDEALSAFRQYAPPAGTPAAEPEGRRAG</sequence>
<evidence type="ECO:0000256" key="3">
    <source>
        <dbReference type="ARBA" id="ARBA00022801"/>
    </source>
</evidence>
<comment type="similarity">
    <text evidence="6">Belongs to the peptidase M3 family.</text>
</comment>
<comment type="cofactor">
    <cofactor evidence="6">
        <name>Zn(2+)</name>
        <dbReference type="ChEBI" id="CHEBI:29105"/>
    </cofactor>
    <text evidence="6">Binds 1 zinc ion.</text>
</comment>
<evidence type="ECO:0000313" key="8">
    <source>
        <dbReference type="EMBL" id="MCG5030134.1"/>
    </source>
</evidence>
<evidence type="ECO:0000259" key="7">
    <source>
        <dbReference type="Pfam" id="PF01432"/>
    </source>
</evidence>